<dbReference type="EMBL" id="HBIJ01023778">
    <property type="protein sequence ID" value="CAE0374937.1"/>
    <property type="molecule type" value="Transcribed_RNA"/>
</dbReference>
<protein>
    <submittedName>
        <fullName evidence="1">Uncharacterized protein</fullName>
    </submittedName>
</protein>
<evidence type="ECO:0000313" key="1">
    <source>
        <dbReference type="EMBL" id="CAE0374937.1"/>
    </source>
</evidence>
<reference evidence="1" key="1">
    <citation type="submission" date="2021-01" db="EMBL/GenBank/DDBJ databases">
        <authorList>
            <person name="Corre E."/>
            <person name="Pelletier E."/>
            <person name="Niang G."/>
            <person name="Scheremetjew M."/>
            <person name="Finn R."/>
            <person name="Kale V."/>
            <person name="Holt S."/>
            <person name="Cochrane G."/>
            <person name="Meng A."/>
            <person name="Brown T."/>
            <person name="Cohen L."/>
        </authorList>
    </citation>
    <scope>NUCLEOTIDE SEQUENCE</scope>
    <source>
        <strain evidence="1">CCMP1510</strain>
    </source>
</reference>
<accession>A0A7S3K6J6</accession>
<dbReference type="AlphaFoldDB" id="A0A7S3K6J6"/>
<sequence>MAVQVPSLSTYDHFQQSRWCCVMNENLISSDGCCWASDETLEDASWLEPRKIDSGTLEDLFDDVKRRKFVTDPESKLQSEAFECRCRQEVKKSSQLQKKK</sequence>
<name>A0A7S3K6J6_9STRA</name>
<organism evidence="1">
    <name type="scientific">Aureoumbra lagunensis</name>
    <dbReference type="NCBI Taxonomy" id="44058"/>
    <lineage>
        <taxon>Eukaryota</taxon>
        <taxon>Sar</taxon>
        <taxon>Stramenopiles</taxon>
        <taxon>Ochrophyta</taxon>
        <taxon>Pelagophyceae</taxon>
        <taxon>Pelagomonadales</taxon>
        <taxon>Aureoumbra</taxon>
    </lineage>
</organism>
<gene>
    <name evidence="1" type="ORF">ALAG00032_LOCUS15741</name>
</gene>
<proteinExistence type="predicted"/>